<organism evidence="2 3">
    <name type="scientific">Hericium alpestre</name>
    <dbReference type="NCBI Taxonomy" id="135208"/>
    <lineage>
        <taxon>Eukaryota</taxon>
        <taxon>Fungi</taxon>
        <taxon>Dikarya</taxon>
        <taxon>Basidiomycota</taxon>
        <taxon>Agaricomycotina</taxon>
        <taxon>Agaricomycetes</taxon>
        <taxon>Russulales</taxon>
        <taxon>Hericiaceae</taxon>
        <taxon>Hericium</taxon>
    </lineage>
</organism>
<name>A0A4Y9ZYL2_9AGAM</name>
<dbReference type="AlphaFoldDB" id="A0A4Y9ZYL2"/>
<reference evidence="2 3" key="1">
    <citation type="submission" date="2019-02" db="EMBL/GenBank/DDBJ databases">
        <title>Genome sequencing of the rare red list fungi Hericium alpestre (H. flagellum).</title>
        <authorList>
            <person name="Buettner E."/>
            <person name="Kellner H."/>
        </authorList>
    </citation>
    <scope>NUCLEOTIDE SEQUENCE [LARGE SCALE GENOMIC DNA]</scope>
    <source>
        <strain evidence="2 3">DSM 108284</strain>
    </source>
</reference>
<protein>
    <submittedName>
        <fullName evidence="2">Uncharacterized protein</fullName>
    </submittedName>
</protein>
<comment type="caution">
    <text evidence="2">The sequence shown here is derived from an EMBL/GenBank/DDBJ whole genome shotgun (WGS) entry which is preliminary data.</text>
</comment>
<dbReference type="EMBL" id="SFCI01000544">
    <property type="protein sequence ID" value="TFY79177.1"/>
    <property type="molecule type" value="Genomic_DNA"/>
</dbReference>
<feature type="region of interest" description="Disordered" evidence="1">
    <location>
        <begin position="1"/>
        <end position="53"/>
    </location>
</feature>
<evidence type="ECO:0000256" key="1">
    <source>
        <dbReference type="SAM" id="MobiDB-lite"/>
    </source>
</evidence>
<sequence length="70" mass="7425">MIPSPSARHEVVASHESTATLIASPPQKASATTTSNTTNSAATRRPSPDEVLGQMASKYGYGLPMGRYYK</sequence>
<gene>
    <name evidence="2" type="ORF">EWM64_g4833</name>
</gene>
<keyword evidence="3" id="KW-1185">Reference proteome</keyword>
<evidence type="ECO:0000313" key="2">
    <source>
        <dbReference type="EMBL" id="TFY79177.1"/>
    </source>
</evidence>
<accession>A0A4Y9ZYL2</accession>
<feature type="compositionally biased region" description="Low complexity" evidence="1">
    <location>
        <begin position="29"/>
        <end position="43"/>
    </location>
</feature>
<dbReference type="Proteomes" id="UP000298061">
    <property type="component" value="Unassembled WGS sequence"/>
</dbReference>
<evidence type="ECO:0000313" key="3">
    <source>
        <dbReference type="Proteomes" id="UP000298061"/>
    </source>
</evidence>
<proteinExistence type="predicted"/>